<dbReference type="Proteomes" id="UP000537126">
    <property type="component" value="Unassembled WGS sequence"/>
</dbReference>
<organism evidence="2 3">
    <name type="scientific">Thermonema lapsum</name>
    <dbReference type="NCBI Taxonomy" id="28195"/>
    <lineage>
        <taxon>Bacteria</taxon>
        <taxon>Pseudomonadati</taxon>
        <taxon>Bacteroidota</taxon>
        <taxon>Cytophagia</taxon>
        <taxon>Cytophagales</taxon>
        <taxon>Thermonemataceae</taxon>
        <taxon>Thermonema</taxon>
    </lineage>
</organism>
<gene>
    <name evidence="2" type="ORF">FHS56_000291</name>
</gene>
<comment type="caution">
    <text evidence="2">The sequence shown here is derived from an EMBL/GenBank/DDBJ whole genome shotgun (WGS) entry which is preliminary data.</text>
</comment>
<sequence>MRQQLTREKRDNHVQTTMVISFFIIIVILTEYIFMIVDAHPSAVKHKYDQIIHAVIIEIKERASSPELKKAIRFVVTLYLPTDPFRWLIDVRHAQNLPTDFFYWLPEWWQKELPEMLPHPHFIAYVLNPKIFSDTGLQRVNAKIEQAQEKKIAKERYFASLLSARAWLFQQQA</sequence>
<accession>A0A846MMZ0</accession>
<evidence type="ECO:0000256" key="1">
    <source>
        <dbReference type="SAM" id="Phobius"/>
    </source>
</evidence>
<dbReference type="EMBL" id="JAASRN010000001">
    <property type="protein sequence ID" value="NIK72805.1"/>
    <property type="molecule type" value="Genomic_DNA"/>
</dbReference>
<reference evidence="2 3" key="1">
    <citation type="submission" date="2020-03" db="EMBL/GenBank/DDBJ databases">
        <title>Genomic Encyclopedia of Type Strains, Phase IV (KMG-IV): sequencing the most valuable type-strain genomes for metagenomic binning, comparative biology and taxonomic classification.</title>
        <authorList>
            <person name="Goeker M."/>
        </authorList>
    </citation>
    <scope>NUCLEOTIDE SEQUENCE [LARGE SCALE GENOMIC DNA]</scope>
    <source>
        <strain evidence="2 3">DSM 5718</strain>
    </source>
</reference>
<feature type="transmembrane region" description="Helical" evidence="1">
    <location>
        <begin position="12"/>
        <end position="37"/>
    </location>
</feature>
<dbReference type="AlphaFoldDB" id="A0A846MMZ0"/>
<proteinExistence type="predicted"/>
<dbReference type="RefSeq" id="WP_166918108.1">
    <property type="nucleotide sequence ID" value="NZ_JAASRN010000001.1"/>
</dbReference>
<keyword evidence="1" id="KW-0812">Transmembrane</keyword>
<protein>
    <submittedName>
        <fullName evidence="2">Uncharacterized protein</fullName>
    </submittedName>
</protein>
<evidence type="ECO:0000313" key="3">
    <source>
        <dbReference type="Proteomes" id="UP000537126"/>
    </source>
</evidence>
<keyword evidence="3" id="KW-1185">Reference proteome</keyword>
<name>A0A846MMZ0_9BACT</name>
<keyword evidence="1" id="KW-1133">Transmembrane helix</keyword>
<keyword evidence="1" id="KW-0472">Membrane</keyword>
<evidence type="ECO:0000313" key="2">
    <source>
        <dbReference type="EMBL" id="NIK72805.1"/>
    </source>
</evidence>